<dbReference type="Pfam" id="PF21135">
    <property type="entry name" value="DRL_cat"/>
    <property type="match status" value="1"/>
</dbReference>
<dbReference type="PANTHER" id="PTHR37850:SF2">
    <property type="entry name" value="SAF DOMAIN PROTEIN"/>
    <property type="match status" value="1"/>
</dbReference>
<proteinExistence type="predicted"/>
<sequence>MSYTQRLVEREAALGRPVRVGIVGAGQMGSGLVAQVHRARGMEVSAVADVAIDRAEAALAGAGRTDVERATSIEHAAEVIDSGHAAVLDDGLRLAELPLDIVVEVSGIPDVAAQVAMSCVLAGMDVALMTVEADVTVGLLLARTAASGSAVYTVCRGDEPVECLKLVEYAEDLGLEVVVAGKGKNNPMRPTDVPEDVAEEAERKGMNPKMLTSFTDGTKTQIEMAALANATGYAIETPGMHGAAVDLAGLSAAMRPAAAGGILTGEGPVVEYVTGDVAPGVFVVVRSDSDVVTEELHYLRLPGEGNHFQIYRPFHLASIEAPLSIGEAVLDRRPSFAATAWTADVVAVAKSDLAEGTALEGIGGHHVHGTAYDAAQAREQDLLPVALAATSTLVRDVPAGQALTYADVLLDESRPLVAMRRMQDAMLARGVIR</sequence>
<dbReference type="AlphaFoldDB" id="A0A291H0H0"/>
<organism evidence="2 3">
    <name type="scientific">Brachybacterium ginsengisoli</name>
    <dbReference type="NCBI Taxonomy" id="1331682"/>
    <lineage>
        <taxon>Bacteria</taxon>
        <taxon>Bacillati</taxon>
        <taxon>Actinomycetota</taxon>
        <taxon>Actinomycetes</taxon>
        <taxon>Micrococcales</taxon>
        <taxon>Dermabacteraceae</taxon>
        <taxon>Brachybacterium</taxon>
    </lineage>
</organism>
<feature type="domain" description="Oxidoreductase DRL-like catalytic" evidence="1">
    <location>
        <begin position="157"/>
        <end position="321"/>
    </location>
</feature>
<dbReference type="EMBL" id="CP023564">
    <property type="protein sequence ID" value="ATG55988.1"/>
    <property type="molecule type" value="Genomic_DNA"/>
</dbReference>
<dbReference type="InterPro" id="IPR036291">
    <property type="entry name" value="NAD(P)-bd_dom_sf"/>
</dbReference>
<dbReference type="RefSeq" id="WP_096800448.1">
    <property type="nucleotide sequence ID" value="NZ_CP023564.1"/>
</dbReference>
<evidence type="ECO:0000313" key="3">
    <source>
        <dbReference type="Proteomes" id="UP000217889"/>
    </source>
</evidence>
<dbReference type="SUPFAM" id="SSF51735">
    <property type="entry name" value="NAD(P)-binding Rossmann-fold domains"/>
    <property type="match status" value="1"/>
</dbReference>
<dbReference type="Proteomes" id="UP000217889">
    <property type="component" value="Chromosome"/>
</dbReference>
<reference evidence="2 3" key="1">
    <citation type="journal article" date="2014" name="Int. J. Syst. Evol. Microbiol.">
        <title>Brachybacterium ginsengisoli sp. nov., isolated from soil of a ginseng field.</title>
        <authorList>
            <person name="Hoang V.A."/>
            <person name="Kim Y.J."/>
            <person name="Nguyen N.L."/>
            <person name="Yang D.C."/>
        </authorList>
    </citation>
    <scope>NUCLEOTIDE SEQUENCE [LARGE SCALE GENOMIC DNA]</scope>
    <source>
        <strain evidence="2 3">DCY80</strain>
    </source>
</reference>
<evidence type="ECO:0000313" key="2">
    <source>
        <dbReference type="EMBL" id="ATG55988.1"/>
    </source>
</evidence>
<dbReference type="CDD" id="cd11616">
    <property type="entry name" value="SAF_DH_OX_like"/>
    <property type="match status" value="1"/>
</dbReference>
<dbReference type="PANTHER" id="PTHR37850">
    <property type="entry name" value="STRU PROTEIN"/>
    <property type="match status" value="1"/>
</dbReference>
<protein>
    <submittedName>
        <fullName evidence="2">Oxidoreductase</fullName>
    </submittedName>
</protein>
<dbReference type="OrthoDB" id="9777844at2"/>
<gene>
    <name evidence="2" type="ORF">CFK41_15280</name>
</gene>
<name>A0A291H0H0_9MICO</name>
<dbReference type="Gene3D" id="3.40.50.720">
    <property type="entry name" value="NAD(P)-binding Rossmann-like Domain"/>
    <property type="match status" value="1"/>
</dbReference>
<evidence type="ECO:0000259" key="1">
    <source>
        <dbReference type="Pfam" id="PF21135"/>
    </source>
</evidence>
<keyword evidence="3" id="KW-1185">Reference proteome</keyword>
<dbReference type="InterPro" id="IPR048423">
    <property type="entry name" value="DRL_cat"/>
</dbReference>
<accession>A0A291H0H0</accession>
<dbReference type="KEGG" id="bgg:CFK41_15280"/>